<evidence type="ECO:0000313" key="3">
    <source>
        <dbReference type="Proteomes" id="UP000664265"/>
    </source>
</evidence>
<name>A0ABS3M8N3_9BACT</name>
<dbReference type="RefSeq" id="WP_207859392.1">
    <property type="nucleotide sequence ID" value="NZ_JAERMS010000061.1"/>
</dbReference>
<protein>
    <submittedName>
        <fullName evidence="2">Uncharacterized protein</fullName>
    </submittedName>
</protein>
<keyword evidence="3" id="KW-1185">Reference proteome</keyword>
<proteinExistence type="predicted"/>
<comment type="caution">
    <text evidence="2">The sequence shown here is derived from an EMBL/GenBank/DDBJ whole genome shotgun (WGS) entry which is preliminary data.</text>
</comment>
<reference evidence="2 3" key="1">
    <citation type="submission" date="2021-01" db="EMBL/GenBank/DDBJ databases">
        <title>Prevotella A2931 sp. nov.</title>
        <authorList>
            <person name="Buhl M."/>
            <person name="Oberhettinger P."/>
        </authorList>
    </citation>
    <scope>NUCLEOTIDE SEQUENCE [LARGE SCALE GENOMIC DNA]</scope>
    <source>
        <strain evidence="2 3">A2931</strain>
    </source>
</reference>
<feature type="compositionally biased region" description="Basic residues" evidence="1">
    <location>
        <begin position="1"/>
        <end position="10"/>
    </location>
</feature>
<dbReference type="EMBL" id="JAERMS010000061">
    <property type="protein sequence ID" value="MBO1364426.1"/>
    <property type="molecule type" value="Genomic_DNA"/>
</dbReference>
<evidence type="ECO:0000313" key="2">
    <source>
        <dbReference type="EMBL" id="MBO1364426.1"/>
    </source>
</evidence>
<gene>
    <name evidence="2" type="ORF">JHU38_11765</name>
</gene>
<accession>A0ABS3M8N3</accession>
<feature type="region of interest" description="Disordered" evidence="1">
    <location>
        <begin position="1"/>
        <end position="61"/>
    </location>
</feature>
<evidence type="ECO:0000256" key="1">
    <source>
        <dbReference type="SAM" id="MobiDB-lite"/>
    </source>
</evidence>
<dbReference type="Proteomes" id="UP000664265">
    <property type="component" value="Unassembled WGS sequence"/>
</dbReference>
<sequence length="61" mass="7099">MKKREQARRRQQCEPVNRRGVIHHVPNPTEKQAITPHNNGPQPRRNVMNHAPTAYATARPR</sequence>
<organism evidence="2 3">
    <name type="scientific">Prevotella illustrans</name>
    <dbReference type="NCBI Taxonomy" id="2800387"/>
    <lineage>
        <taxon>Bacteria</taxon>
        <taxon>Pseudomonadati</taxon>
        <taxon>Bacteroidota</taxon>
        <taxon>Bacteroidia</taxon>
        <taxon>Bacteroidales</taxon>
        <taxon>Prevotellaceae</taxon>
        <taxon>Prevotella</taxon>
    </lineage>
</organism>
<feature type="compositionally biased region" description="Polar residues" evidence="1">
    <location>
        <begin position="29"/>
        <end position="41"/>
    </location>
</feature>